<dbReference type="AlphaFoldDB" id="A0A835YRY3"/>
<dbReference type="Proteomes" id="UP000664859">
    <property type="component" value="Unassembled WGS sequence"/>
</dbReference>
<protein>
    <submittedName>
        <fullName evidence="1">Uncharacterized protein</fullName>
    </submittedName>
</protein>
<comment type="caution">
    <text evidence="1">The sequence shown here is derived from an EMBL/GenBank/DDBJ whole genome shotgun (WGS) entry which is preliminary data.</text>
</comment>
<accession>A0A835YRY3</accession>
<evidence type="ECO:0000313" key="2">
    <source>
        <dbReference type="Proteomes" id="UP000664859"/>
    </source>
</evidence>
<sequence length="103" mass="11665">MSWAFWTQQVCSTRSRRMLLLRRLIVVRAPLLLPLLLLLLLAAARAAARLLQWLVMWLCTTLAARPQHWTSAESASSAWALTMTAMIIWRALRQQSASCAISC</sequence>
<evidence type="ECO:0000313" key="1">
    <source>
        <dbReference type="EMBL" id="KAG5180481.1"/>
    </source>
</evidence>
<name>A0A835YRY3_9STRA</name>
<keyword evidence="2" id="KW-1185">Reference proteome</keyword>
<organism evidence="1 2">
    <name type="scientific">Tribonema minus</name>
    <dbReference type="NCBI Taxonomy" id="303371"/>
    <lineage>
        <taxon>Eukaryota</taxon>
        <taxon>Sar</taxon>
        <taxon>Stramenopiles</taxon>
        <taxon>Ochrophyta</taxon>
        <taxon>PX clade</taxon>
        <taxon>Xanthophyceae</taxon>
        <taxon>Tribonematales</taxon>
        <taxon>Tribonemataceae</taxon>
        <taxon>Tribonema</taxon>
    </lineage>
</organism>
<reference evidence="1" key="1">
    <citation type="submission" date="2021-02" db="EMBL/GenBank/DDBJ databases">
        <title>First Annotated Genome of the Yellow-green Alga Tribonema minus.</title>
        <authorList>
            <person name="Mahan K.M."/>
        </authorList>
    </citation>
    <scope>NUCLEOTIDE SEQUENCE</scope>
    <source>
        <strain evidence="1">UTEX B ZZ1240</strain>
    </source>
</reference>
<dbReference type="EMBL" id="JAFCMP010000390">
    <property type="protein sequence ID" value="KAG5180481.1"/>
    <property type="molecule type" value="Genomic_DNA"/>
</dbReference>
<proteinExistence type="predicted"/>
<gene>
    <name evidence="1" type="ORF">JKP88DRAFT_223234</name>
</gene>